<dbReference type="PANTHER" id="PTHR33221">
    <property type="entry name" value="WINGED HELIX-TURN-HELIX TRANSCRIPTIONAL REGULATOR, RRF2 FAMILY"/>
    <property type="match status" value="1"/>
</dbReference>
<dbReference type="InterPro" id="IPR036388">
    <property type="entry name" value="WH-like_DNA-bd_sf"/>
</dbReference>
<evidence type="ECO:0000256" key="1">
    <source>
        <dbReference type="ARBA" id="ARBA00022491"/>
    </source>
</evidence>
<proteinExistence type="predicted"/>
<evidence type="ECO:0000313" key="9">
    <source>
        <dbReference type="Proteomes" id="UP000514462"/>
    </source>
</evidence>
<dbReference type="EMBL" id="CP055905">
    <property type="protein sequence ID" value="QMR43122.1"/>
    <property type="molecule type" value="Genomic_DNA"/>
</dbReference>
<keyword evidence="6" id="KW-0238">DNA-binding</keyword>
<dbReference type="GO" id="GO:0003700">
    <property type="term" value="F:DNA-binding transcription factor activity"/>
    <property type="evidence" value="ECO:0007669"/>
    <property type="project" value="TreeGrafter"/>
</dbReference>
<keyword evidence="4" id="KW-0411">Iron-sulfur</keyword>
<evidence type="ECO:0000256" key="6">
    <source>
        <dbReference type="ARBA" id="ARBA00023125"/>
    </source>
</evidence>
<protein>
    <submittedName>
        <fullName evidence="8">Rrf2 family transcriptional regulator</fullName>
    </submittedName>
</protein>
<reference evidence="9" key="1">
    <citation type="submission" date="2020-06" db="EMBL/GenBank/DDBJ databases">
        <title>REHAB project genomes.</title>
        <authorList>
            <person name="Shaw L.P."/>
        </authorList>
    </citation>
    <scope>NUCLEOTIDE SEQUENCE [LARGE SCALE GENOMIC DNA]</scope>
    <source>
        <strain evidence="9">RHBSTW-00938</strain>
        <plasmid evidence="9">prhbstw-00938_2</plasmid>
    </source>
</reference>
<dbReference type="InterPro" id="IPR036390">
    <property type="entry name" value="WH_DNA-bd_sf"/>
</dbReference>
<keyword evidence="3" id="KW-0408">Iron</keyword>
<dbReference type="AlphaFoldDB" id="A0AAP9R280"/>
<keyword evidence="5" id="KW-0805">Transcription regulation</keyword>
<geneLocation type="plasmid" evidence="9">
    <name>prhbstw-00938_2</name>
</geneLocation>
<evidence type="ECO:0000256" key="4">
    <source>
        <dbReference type="ARBA" id="ARBA00023014"/>
    </source>
</evidence>
<name>A0AAP9R280_KLEAE</name>
<dbReference type="Pfam" id="PF02082">
    <property type="entry name" value="Rrf2"/>
    <property type="match status" value="1"/>
</dbReference>
<keyword evidence="2" id="KW-0479">Metal-binding</keyword>
<dbReference type="GO" id="GO:0003677">
    <property type="term" value="F:DNA binding"/>
    <property type="evidence" value="ECO:0007669"/>
    <property type="project" value="UniProtKB-KW"/>
</dbReference>
<dbReference type="SUPFAM" id="SSF46785">
    <property type="entry name" value="Winged helix' DNA-binding domain"/>
    <property type="match status" value="1"/>
</dbReference>
<keyword evidence="1" id="KW-0678">Repressor</keyword>
<dbReference type="PANTHER" id="PTHR33221:SF5">
    <property type="entry name" value="HTH-TYPE TRANSCRIPTIONAL REGULATOR ISCR"/>
    <property type="match status" value="1"/>
</dbReference>
<sequence length="118" mass="13415">MMNFKIRSAIKILTILYQQGSDKPVSLSSLSRIAGISLSYTENIFQYFRKAGLVFSTMGRCGGYMPAHPDISVADVILAIKMMPEEPFFEPIYNALSKMKIRHLARQDELSMFSKDRN</sequence>
<organism evidence="8 9">
    <name type="scientific">Klebsiella aerogenes</name>
    <name type="common">Enterobacter aerogenes</name>
    <dbReference type="NCBI Taxonomy" id="548"/>
    <lineage>
        <taxon>Bacteria</taxon>
        <taxon>Pseudomonadati</taxon>
        <taxon>Pseudomonadota</taxon>
        <taxon>Gammaproteobacteria</taxon>
        <taxon>Enterobacterales</taxon>
        <taxon>Enterobacteriaceae</taxon>
        <taxon>Klebsiella/Raoultella group</taxon>
        <taxon>Klebsiella</taxon>
    </lineage>
</organism>
<evidence type="ECO:0000256" key="7">
    <source>
        <dbReference type="ARBA" id="ARBA00023163"/>
    </source>
</evidence>
<dbReference type="Proteomes" id="UP000514462">
    <property type="component" value="Plasmid pRHBSTW-00938_2"/>
</dbReference>
<evidence type="ECO:0000256" key="2">
    <source>
        <dbReference type="ARBA" id="ARBA00022714"/>
    </source>
</evidence>
<accession>A0AAP9R280</accession>
<keyword evidence="2" id="KW-0001">2Fe-2S</keyword>
<evidence type="ECO:0000256" key="3">
    <source>
        <dbReference type="ARBA" id="ARBA00023004"/>
    </source>
</evidence>
<keyword evidence="8" id="KW-0614">Plasmid</keyword>
<dbReference type="InterPro" id="IPR000944">
    <property type="entry name" value="Tscrpt_reg_Rrf2"/>
</dbReference>
<dbReference type="GO" id="GO:0051537">
    <property type="term" value="F:2 iron, 2 sulfur cluster binding"/>
    <property type="evidence" value="ECO:0007669"/>
    <property type="project" value="UniProtKB-KW"/>
</dbReference>
<evidence type="ECO:0000313" key="8">
    <source>
        <dbReference type="EMBL" id="QMR43122.1"/>
    </source>
</evidence>
<dbReference type="GO" id="GO:0005829">
    <property type="term" value="C:cytosol"/>
    <property type="evidence" value="ECO:0007669"/>
    <property type="project" value="TreeGrafter"/>
</dbReference>
<keyword evidence="7" id="KW-0804">Transcription</keyword>
<dbReference type="Gene3D" id="1.10.10.10">
    <property type="entry name" value="Winged helix-like DNA-binding domain superfamily/Winged helix DNA-binding domain"/>
    <property type="match status" value="1"/>
</dbReference>
<gene>
    <name evidence="8" type="ORF">HV331_26995</name>
</gene>
<evidence type="ECO:0000256" key="5">
    <source>
        <dbReference type="ARBA" id="ARBA00023015"/>
    </source>
</evidence>
<dbReference type="RefSeq" id="WP_182015501.1">
    <property type="nucleotide sequence ID" value="NZ_CP055905.1"/>
</dbReference>